<sequence>MIVDDSYKNWVKYTLTYELKVMLITMLHKHLFSPTNLP</sequence>
<dbReference type="EMBL" id="CACVAP010000013">
    <property type="protein sequence ID" value="CAA6799114.1"/>
    <property type="molecule type" value="Genomic_DNA"/>
</dbReference>
<organism evidence="1">
    <name type="scientific">uncultured Sulfurovum sp</name>
    <dbReference type="NCBI Taxonomy" id="269237"/>
    <lineage>
        <taxon>Bacteria</taxon>
        <taxon>Pseudomonadati</taxon>
        <taxon>Campylobacterota</taxon>
        <taxon>Epsilonproteobacteria</taxon>
        <taxon>Campylobacterales</taxon>
        <taxon>Sulfurovaceae</taxon>
        <taxon>Sulfurovum</taxon>
        <taxon>environmental samples</taxon>
    </lineage>
</organism>
<evidence type="ECO:0000313" key="1">
    <source>
        <dbReference type="EMBL" id="CAA6799114.1"/>
    </source>
</evidence>
<gene>
    <name evidence="1" type="ORF">HELGO_WM29873</name>
</gene>
<name>A0A6S6S467_9BACT</name>
<reference evidence="1" key="1">
    <citation type="submission" date="2020-01" db="EMBL/GenBank/DDBJ databases">
        <authorList>
            <person name="Meier V. D."/>
            <person name="Meier V D."/>
        </authorList>
    </citation>
    <scope>NUCLEOTIDE SEQUENCE</scope>
    <source>
        <strain evidence="1">HLG_WM_MAG_06</strain>
    </source>
</reference>
<protein>
    <submittedName>
        <fullName evidence="1">Uncharacterized protein</fullName>
    </submittedName>
</protein>
<accession>A0A6S6S467</accession>
<proteinExistence type="predicted"/>
<dbReference type="AlphaFoldDB" id="A0A6S6S467"/>